<comment type="caution">
    <text evidence="2">The sequence shown here is derived from an EMBL/GenBank/DDBJ whole genome shotgun (WGS) entry which is preliminary data.</text>
</comment>
<organism evidence="2 3">
    <name type="scientific">Astrephomene gubernaculifera</name>
    <dbReference type="NCBI Taxonomy" id="47775"/>
    <lineage>
        <taxon>Eukaryota</taxon>
        <taxon>Viridiplantae</taxon>
        <taxon>Chlorophyta</taxon>
        <taxon>core chlorophytes</taxon>
        <taxon>Chlorophyceae</taxon>
        <taxon>CS clade</taxon>
        <taxon>Chlamydomonadales</taxon>
        <taxon>Astrephomenaceae</taxon>
        <taxon>Astrephomene</taxon>
    </lineage>
</organism>
<gene>
    <name evidence="2" type="ORF">Agub_g9983</name>
</gene>
<dbReference type="EMBL" id="BMAR01000022">
    <property type="protein sequence ID" value="GFR48150.1"/>
    <property type="molecule type" value="Genomic_DNA"/>
</dbReference>
<evidence type="ECO:0000313" key="3">
    <source>
        <dbReference type="Proteomes" id="UP001054857"/>
    </source>
</evidence>
<evidence type="ECO:0000313" key="2">
    <source>
        <dbReference type="EMBL" id="GFR48150.1"/>
    </source>
</evidence>
<dbReference type="Proteomes" id="UP001054857">
    <property type="component" value="Unassembled WGS sequence"/>
</dbReference>
<protein>
    <submittedName>
        <fullName evidence="2">Uncharacterized protein</fullName>
    </submittedName>
</protein>
<sequence length="290" mass="29110">PLMALSSSPDAACRAAGLACLHGLCVYGSQGVREVLGGRGAVVDLVDAVKLEGVALPDCLQPPLCEPNCSSRAAAEALAALASASEALRRDVGMQLCALLRSSNTALAASACNALKTLSEELPAATSTLTTQGIMPPLVSHIACKPASTPASQPQRASQHSDQGGAAQGGLQQRAVQLLWVLCRGGGEAVDAAVAAGAAEALLQRLGSVQEVSARVAAAAALGPLLKKSAAARDAVSSQGGLGVLLELPRQASVGMPLCEEALGALAVLAALHAPCRVEAARALRQMLVR</sequence>
<dbReference type="Gene3D" id="1.25.10.10">
    <property type="entry name" value="Leucine-rich Repeat Variant"/>
    <property type="match status" value="2"/>
</dbReference>
<feature type="compositionally biased region" description="Polar residues" evidence="1">
    <location>
        <begin position="149"/>
        <end position="162"/>
    </location>
</feature>
<dbReference type="SUPFAM" id="SSF48371">
    <property type="entry name" value="ARM repeat"/>
    <property type="match status" value="1"/>
</dbReference>
<name>A0AAD3DU55_9CHLO</name>
<feature type="region of interest" description="Disordered" evidence="1">
    <location>
        <begin position="145"/>
        <end position="166"/>
    </location>
</feature>
<feature type="non-terminal residue" evidence="2">
    <location>
        <position position="1"/>
    </location>
</feature>
<dbReference type="InterPro" id="IPR011989">
    <property type="entry name" value="ARM-like"/>
</dbReference>
<feature type="non-terminal residue" evidence="2">
    <location>
        <position position="290"/>
    </location>
</feature>
<proteinExistence type="predicted"/>
<keyword evidence="3" id="KW-1185">Reference proteome</keyword>
<evidence type="ECO:0000256" key="1">
    <source>
        <dbReference type="SAM" id="MobiDB-lite"/>
    </source>
</evidence>
<reference evidence="2 3" key="1">
    <citation type="journal article" date="2021" name="Sci. Rep.">
        <title>Genome sequencing of the multicellular alga Astrephomene provides insights into convergent evolution of germ-soma differentiation.</title>
        <authorList>
            <person name="Yamashita S."/>
            <person name="Yamamoto K."/>
            <person name="Matsuzaki R."/>
            <person name="Suzuki S."/>
            <person name="Yamaguchi H."/>
            <person name="Hirooka S."/>
            <person name="Minakuchi Y."/>
            <person name="Miyagishima S."/>
            <person name="Kawachi M."/>
            <person name="Toyoda A."/>
            <person name="Nozaki H."/>
        </authorList>
    </citation>
    <scope>NUCLEOTIDE SEQUENCE [LARGE SCALE GENOMIC DNA]</scope>
    <source>
        <strain evidence="2 3">NIES-4017</strain>
    </source>
</reference>
<dbReference type="InterPro" id="IPR016024">
    <property type="entry name" value="ARM-type_fold"/>
</dbReference>
<dbReference type="AlphaFoldDB" id="A0AAD3DU55"/>
<accession>A0AAD3DU55</accession>